<comment type="caution">
    <text evidence="2">The sequence shown here is derived from an EMBL/GenBank/DDBJ whole genome shotgun (WGS) entry which is preliminary data.</text>
</comment>
<sequence length="119" mass="12626">MQTSEHTARREQRLGTPPRGRVESAQRASQRLRGAGVRQATSPGRRAALRLTPSAPLPGPTSCLDGAAADPFPRRLGAGDLRHNSSAPGHKRNGRCHDSGLAAIQMSPGSSYQRRAPVS</sequence>
<dbReference type="EMBL" id="CAUYUJ010018998">
    <property type="protein sequence ID" value="CAK0887900.1"/>
    <property type="molecule type" value="Genomic_DNA"/>
</dbReference>
<evidence type="ECO:0000313" key="2">
    <source>
        <dbReference type="EMBL" id="CAK0887900.1"/>
    </source>
</evidence>
<keyword evidence="3" id="KW-1185">Reference proteome</keyword>
<feature type="region of interest" description="Disordered" evidence="1">
    <location>
        <begin position="1"/>
        <end position="119"/>
    </location>
</feature>
<proteinExistence type="predicted"/>
<protein>
    <submittedName>
        <fullName evidence="2">Uncharacterized protein</fullName>
    </submittedName>
</protein>
<accession>A0ABN9WMQ2</accession>
<name>A0ABN9WMQ2_9DINO</name>
<reference evidence="2" key="1">
    <citation type="submission" date="2023-10" db="EMBL/GenBank/DDBJ databases">
        <authorList>
            <person name="Chen Y."/>
            <person name="Shah S."/>
            <person name="Dougan E. K."/>
            <person name="Thang M."/>
            <person name="Chan C."/>
        </authorList>
    </citation>
    <scope>NUCLEOTIDE SEQUENCE [LARGE SCALE GENOMIC DNA]</scope>
</reference>
<organism evidence="2 3">
    <name type="scientific">Prorocentrum cordatum</name>
    <dbReference type="NCBI Taxonomy" id="2364126"/>
    <lineage>
        <taxon>Eukaryota</taxon>
        <taxon>Sar</taxon>
        <taxon>Alveolata</taxon>
        <taxon>Dinophyceae</taxon>
        <taxon>Prorocentrales</taxon>
        <taxon>Prorocentraceae</taxon>
        <taxon>Prorocentrum</taxon>
    </lineage>
</organism>
<evidence type="ECO:0000256" key="1">
    <source>
        <dbReference type="SAM" id="MobiDB-lite"/>
    </source>
</evidence>
<dbReference type="Proteomes" id="UP001189429">
    <property type="component" value="Unassembled WGS sequence"/>
</dbReference>
<evidence type="ECO:0000313" key="3">
    <source>
        <dbReference type="Proteomes" id="UP001189429"/>
    </source>
</evidence>
<gene>
    <name evidence="2" type="ORF">PCOR1329_LOCUS68819</name>
</gene>
<feature type="compositionally biased region" description="Basic and acidic residues" evidence="1">
    <location>
        <begin position="1"/>
        <end position="13"/>
    </location>
</feature>